<keyword evidence="1" id="KW-0812">Transmembrane</keyword>
<protein>
    <recommendedName>
        <fullName evidence="4">Glycosyltransferase</fullName>
    </recommendedName>
</protein>
<evidence type="ECO:0000313" key="2">
    <source>
        <dbReference type="EMBL" id="MEQ2379674.1"/>
    </source>
</evidence>
<comment type="caution">
    <text evidence="2">The sequence shown here is derived from an EMBL/GenBank/DDBJ whole genome shotgun (WGS) entry which is preliminary data.</text>
</comment>
<organism evidence="2 3">
    <name type="scientific">[Lactobacillus] rogosae</name>
    <dbReference type="NCBI Taxonomy" id="706562"/>
    <lineage>
        <taxon>Bacteria</taxon>
        <taxon>Bacillati</taxon>
        <taxon>Bacillota</taxon>
        <taxon>Clostridia</taxon>
        <taxon>Lachnospirales</taxon>
        <taxon>Lachnospiraceae</taxon>
        <taxon>Lachnospira</taxon>
    </lineage>
</organism>
<dbReference type="RefSeq" id="WP_349153576.1">
    <property type="nucleotide sequence ID" value="NZ_JBBMER010000004.1"/>
</dbReference>
<keyword evidence="1" id="KW-0472">Membrane</keyword>
<gene>
    <name evidence="2" type="ORF">WMO14_07250</name>
</gene>
<dbReference type="Proteomes" id="UP001442364">
    <property type="component" value="Unassembled WGS sequence"/>
</dbReference>
<accession>A0ABV1BVX8</accession>
<keyword evidence="3" id="KW-1185">Reference proteome</keyword>
<reference evidence="2 3" key="1">
    <citation type="submission" date="2024-03" db="EMBL/GenBank/DDBJ databases">
        <title>Human intestinal bacterial collection.</title>
        <authorList>
            <person name="Pauvert C."/>
            <person name="Hitch T.C.A."/>
            <person name="Clavel T."/>
        </authorList>
    </citation>
    <scope>NUCLEOTIDE SEQUENCE [LARGE SCALE GENOMIC DNA]</scope>
    <source>
        <strain evidence="2 3">CLA-AA-H255</strain>
    </source>
</reference>
<keyword evidence="1" id="KW-1133">Transmembrane helix</keyword>
<proteinExistence type="predicted"/>
<sequence length="245" mass="29086">MLDEYIEGAKDIVQWMADNAALLSVAATLLLFFLSKKKENGLKIYETKKSEYMKLIGLFEKLFSGVKDKKDIAKSMSQKEFYNVGSSLAIFGSKKLYKTYCLYRELAVNENWQKVKYYDKDMLIFLWGEMYQIMRKEIGLNTATQYVDVPDIMFFILNDITKPEYRKKYYQFKYRKMVFKILIFAAKIDEDLPTVWLWNCIIKPPIFVIYSIIHMCIKKVIVNPVRFVIRKIRKKPIELEEGNEL</sequence>
<feature type="transmembrane region" description="Helical" evidence="1">
    <location>
        <begin position="12"/>
        <end position="34"/>
    </location>
</feature>
<evidence type="ECO:0000256" key="1">
    <source>
        <dbReference type="SAM" id="Phobius"/>
    </source>
</evidence>
<name>A0ABV1BVX8_9FIRM</name>
<evidence type="ECO:0000313" key="3">
    <source>
        <dbReference type="Proteomes" id="UP001442364"/>
    </source>
</evidence>
<evidence type="ECO:0008006" key="4">
    <source>
        <dbReference type="Google" id="ProtNLM"/>
    </source>
</evidence>
<dbReference type="EMBL" id="JBBMER010000004">
    <property type="protein sequence ID" value="MEQ2379674.1"/>
    <property type="molecule type" value="Genomic_DNA"/>
</dbReference>